<comment type="similarity">
    <text evidence="1">Belongs to the RdRP family.</text>
</comment>
<dbReference type="AlphaFoldDB" id="A0A087U1P3"/>
<evidence type="ECO:0000313" key="5">
    <source>
        <dbReference type="Proteomes" id="UP000054359"/>
    </source>
</evidence>
<protein>
    <recommendedName>
        <fullName evidence="1">RNA-dependent RNA polymerase</fullName>
        <ecNumber evidence="1">2.7.7.48</ecNumber>
    </recommendedName>
</protein>
<dbReference type="Pfam" id="PF05183">
    <property type="entry name" value="RdRP"/>
    <property type="match status" value="1"/>
</dbReference>
<feature type="coiled-coil region" evidence="2">
    <location>
        <begin position="91"/>
        <end position="165"/>
    </location>
</feature>
<keyword evidence="1" id="KW-0694">RNA-binding</keyword>
<gene>
    <name evidence="4" type="ORF">X975_00957</name>
</gene>
<dbReference type="InterPro" id="IPR057596">
    <property type="entry name" value="RDRP_core"/>
</dbReference>
<dbReference type="OrthoDB" id="6472217at2759"/>
<organism evidence="4 5">
    <name type="scientific">Stegodyphus mimosarum</name>
    <name type="common">African social velvet spider</name>
    <dbReference type="NCBI Taxonomy" id="407821"/>
    <lineage>
        <taxon>Eukaryota</taxon>
        <taxon>Metazoa</taxon>
        <taxon>Ecdysozoa</taxon>
        <taxon>Arthropoda</taxon>
        <taxon>Chelicerata</taxon>
        <taxon>Arachnida</taxon>
        <taxon>Araneae</taxon>
        <taxon>Araneomorphae</taxon>
        <taxon>Entelegynae</taxon>
        <taxon>Eresoidea</taxon>
        <taxon>Eresidae</taxon>
        <taxon>Stegodyphus</taxon>
    </lineage>
</organism>
<dbReference type="GO" id="GO:0031380">
    <property type="term" value="C:nuclear RNA-directed RNA polymerase complex"/>
    <property type="evidence" value="ECO:0007669"/>
    <property type="project" value="TreeGrafter"/>
</dbReference>
<proteinExistence type="inferred from homology"/>
<dbReference type="PANTHER" id="PTHR23079:SF55">
    <property type="entry name" value="RNA-DIRECTED RNA POLYMERASE"/>
    <property type="match status" value="1"/>
</dbReference>
<dbReference type="GO" id="GO:0003968">
    <property type="term" value="F:RNA-directed RNA polymerase activity"/>
    <property type="evidence" value="ECO:0007669"/>
    <property type="project" value="UniProtKB-KW"/>
</dbReference>
<dbReference type="Proteomes" id="UP000054359">
    <property type="component" value="Unassembled WGS sequence"/>
</dbReference>
<feature type="domain" description="RDRP core" evidence="3">
    <location>
        <begin position="2"/>
        <end position="89"/>
    </location>
</feature>
<dbReference type="PANTHER" id="PTHR23079">
    <property type="entry name" value="RNA-DEPENDENT RNA POLYMERASE"/>
    <property type="match status" value="1"/>
</dbReference>
<dbReference type="GO" id="GO:0030422">
    <property type="term" value="P:siRNA processing"/>
    <property type="evidence" value="ECO:0007669"/>
    <property type="project" value="TreeGrafter"/>
</dbReference>
<dbReference type="EC" id="2.7.7.48" evidence="1"/>
<evidence type="ECO:0000256" key="2">
    <source>
        <dbReference type="SAM" id="Coils"/>
    </source>
</evidence>
<comment type="catalytic activity">
    <reaction evidence="1">
        <text>RNA(n) + a ribonucleoside 5'-triphosphate = RNA(n+1) + diphosphate</text>
        <dbReference type="Rhea" id="RHEA:21248"/>
        <dbReference type="Rhea" id="RHEA-COMP:14527"/>
        <dbReference type="Rhea" id="RHEA-COMP:17342"/>
        <dbReference type="ChEBI" id="CHEBI:33019"/>
        <dbReference type="ChEBI" id="CHEBI:61557"/>
        <dbReference type="ChEBI" id="CHEBI:140395"/>
        <dbReference type="EC" id="2.7.7.48"/>
    </reaction>
</comment>
<sequence>MVSFLAKYIKNDQVGIIANAHLAHADIDSVFSNKCIEIAKKFHIAVDFAKNGKSAHLERFEKPQKFPDFMEKSHKETYKSKKALGKMFRVCKDLESENENASIDYHDIKEEMKSVKEELKAGQEMMEAGQASVKAEMQKSVKDEMKVVQEKMEAAQEKIEAGQEEMKREITCIIENNSGAAKEVDT</sequence>
<keyword evidence="1 4" id="KW-0696">RNA-directed RNA polymerase</keyword>
<keyword evidence="5" id="KW-1185">Reference proteome</keyword>
<evidence type="ECO:0000256" key="1">
    <source>
        <dbReference type="RuleBase" id="RU363098"/>
    </source>
</evidence>
<dbReference type="GO" id="GO:0003723">
    <property type="term" value="F:RNA binding"/>
    <property type="evidence" value="ECO:0007669"/>
    <property type="project" value="UniProtKB-KW"/>
</dbReference>
<feature type="non-terminal residue" evidence="4">
    <location>
        <position position="186"/>
    </location>
</feature>
<dbReference type="STRING" id="407821.A0A087U1P3"/>
<keyword evidence="1" id="KW-0548">Nucleotidyltransferase</keyword>
<keyword evidence="2" id="KW-0175">Coiled coil</keyword>
<name>A0A087U1P3_STEMI</name>
<reference evidence="4 5" key="1">
    <citation type="submission" date="2013-11" db="EMBL/GenBank/DDBJ databases">
        <title>Genome sequencing of Stegodyphus mimosarum.</title>
        <authorList>
            <person name="Bechsgaard J."/>
        </authorList>
    </citation>
    <scope>NUCLEOTIDE SEQUENCE [LARGE SCALE GENOMIC DNA]</scope>
</reference>
<dbReference type="EMBL" id="KK117736">
    <property type="protein sequence ID" value="KFM71282.1"/>
    <property type="molecule type" value="Genomic_DNA"/>
</dbReference>
<dbReference type="InterPro" id="IPR007855">
    <property type="entry name" value="RDRP"/>
</dbReference>
<keyword evidence="1" id="KW-0808">Transferase</keyword>
<evidence type="ECO:0000259" key="3">
    <source>
        <dbReference type="Pfam" id="PF05183"/>
    </source>
</evidence>
<accession>A0A087U1P3</accession>
<evidence type="ECO:0000313" key="4">
    <source>
        <dbReference type="EMBL" id="KFM71282.1"/>
    </source>
</evidence>